<evidence type="ECO:0000313" key="3">
    <source>
        <dbReference type="Proteomes" id="UP001221142"/>
    </source>
</evidence>
<feature type="compositionally biased region" description="Basic residues" evidence="1">
    <location>
        <begin position="242"/>
        <end position="251"/>
    </location>
</feature>
<protein>
    <submittedName>
        <fullName evidence="2">Uncharacterized protein</fullName>
    </submittedName>
</protein>
<accession>A0AAD7B6S8</accession>
<dbReference type="Proteomes" id="UP001221142">
    <property type="component" value="Unassembled WGS sequence"/>
</dbReference>
<evidence type="ECO:0000256" key="1">
    <source>
        <dbReference type="SAM" id="MobiDB-lite"/>
    </source>
</evidence>
<name>A0AAD7B6S8_9AGAR</name>
<feature type="compositionally biased region" description="Basic and acidic residues" evidence="1">
    <location>
        <begin position="417"/>
        <end position="432"/>
    </location>
</feature>
<comment type="caution">
    <text evidence="2">The sequence shown here is derived from an EMBL/GenBank/DDBJ whole genome shotgun (WGS) entry which is preliminary data.</text>
</comment>
<feature type="compositionally biased region" description="Basic residues" evidence="1">
    <location>
        <begin position="433"/>
        <end position="446"/>
    </location>
</feature>
<keyword evidence="3" id="KW-1185">Reference proteome</keyword>
<feature type="compositionally biased region" description="Basic and acidic residues" evidence="1">
    <location>
        <begin position="252"/>
        <end position="265"/>
    </location>
</feature>
<feature type="region of interest" description="Disordered" evidence="1">
    <location>
        <begin position="417"/>
        <end position="455"/>
    </location>
</feature>
<proteinExistence type="predicted"/>
<organism evidence="2 3">
    <name type="scientific">Roridomyces roridus</name>
    <dbReference type="NCBI Taxonomy" id="1738132"/>
    <lineage>
        <taxon>Eukaryota</taxon>
        <taxon>Fungi</taxon>
        <taxon>Dikarya</taxon>
        <taxon>Basidiomycota</taxon>
        <taxon>Agaricomycotina</taxon>
        <taxon>Agaricomycetes</taxon>
        <taxon>Agaricomycetidae</taxon>
        <taxon>Agaricales</taxon>
        <taxon>Marasmiineae</taxon>
        <taxon>Mycenaceae</taxon>
        <taxon>Roridomyces</taxon>
    </lineage>
</organism>
<dbReference type="AlphaFoldDB" id="A0AAD7B6S8"/>
<reference evidence="2" key="1">
    <citation type="submission" date="2023-03" db="EMBL/GenBank/DDBJ databases">
        <title>Massive genome expansion in bonnet fungi (Mycena s.s.) driven by repeated elements and novel gene families across ecological guilds.</title>
        <authorList>
            <consortium name="Lawrence Berkeley National Laboratory"/>
            <person name="Harder C.B."/>
            <person name="Miyauchi S."/>
            <person name="Viragh M."/>
            <person name="Kuo A."/>
            <person name="Thoen E."/>
            <person name="Andreopoulos B."/>
            <person name="Lu D."/>
            <person name="Skrede I."/>
            <person name="Drula E."/>
            <person name="Henrissat B."/>
            <person name="Morin E."/>
            <person name="Kohler A."/>
            <person name="Barry K."/>
            <person name="LaButti K."/>
            <person name="Morin E."/>
            <person name="Salamov A."/>
            <person name="Lipzen A."/>
            <person name="Mereny Z."/>
            <person name="Hegedus B."/>
            <person name="Baldrian P."/>
            <person name="Stursova M."/>
            <person name="Weitz H."/>
            <person name="Taylor A."/>
            <person name="Grigoriev I.V."/>
            <person name="Nagy L.G."/>
            <person name="Martin F."/>
            <person name="Kauserud H."/>
        </authorList>
    </citation>
    <scope>NUCLEOTIDE SEQUENCE</scope>
    <source>
        <strain evidence="2">9284</strain>
    </source>
</reference>
<evidence type="ECO:0000313" key="2">
    <source>
        <dbReference type="EMBL" id="KAJ7612227.1"/>
    </source>
</evidence>
<dbReference type="EMBL" id="JARKIF010000031">
    <property type="protein sequence ID" value="KAJ7612227.1"/>
    <property type="molecule type" value="Genomic_DNA"/>
</dbReference>
<feature type="region of interest" description="Disordered" evidence="1">
    <location>
        <begin position="242"/>
        <end position="279"/>
    </location>
</feature>
<gene>
    <name evidence="2" type="ORF">FB45DRAFT_875109</name>
</gene>
<feature type="region of interest" description="Disordered" evidence="1">
    <location>
        <begin position="1"/>
        <end position="28"/>
    </location>
</feature>
<sequence>MQEEDGLGRNLEGVSDYHKPVHQKQQSTTLSGYSLHYTISRETARCNVPAVPDVVSHPVHVGVYQRMAKIMLAPGTSTTKGEAVAEFIDRKWPARKGTHGRHDRSPEGKVARKLAQSFRSPATNAKFSILVRFDRGQPIFRLQDPQSGWSFMLTLTERKAFQVSTRKQFKRRQGQPPGSRKLETFRTPITGKKLRKRLARAAIAHAGVAHFTGELLDYDDIATISIFWAGIRSFVMGNTLPPHRREKRRKSRVQDMRKARPDLDFSRPPLAKKRKDEGKLSGLSFEGDESRLEHLITCAKPLSSGKALKVDKIFVKRLMESTILMGAREEEIGEEGPPIYTLALSVHTMKRASDAQGKLIYADLLQAVSDGDDYLKQLGPYVMEMCGNCTRTLKRAFKRQWDRIVDLASEGAMEKIGELEKRRAEQSREEKPRRGRRKAATRRQSRRAVVAGEHV</sequence>